<dbReference type="eggNOG" id="KOG2566">
    <property type="taxonomic scope" value="Eukaryota"/>
</dbReference>
<dbReference type="OrthoDB" id="2160638at2759"/>
<protein>
    <submittedName>
        <fullName evidence="8">Putative beta--glucanase protein</fullName>
    </submittedName>
</protein>
<evidence type="ECO:0000256" key="3">
    <source>
        <dbReference type="ARBA" id="ARBA00022801"/>
    </source>
</evidence>
<dbReference type="SUPFAM" id="SSF51445">
    <property type="entry name" value="(Trans)glycosidases"/>
    <property type="match status" value="1"/>
</dbReference>
<evidence type="ECO:0000259" key="7">
    <source>
        <dbReference type="Pfam" id="PF17189"/>
    </source>
</evidence>
<keyword evidence="2 5" id="KW-0732">Signal</keyword>
<feature type="chain" id="PRO_5004086059" evidence="5">
    <location>
        <begin position="17"/>
        <end position="482"/>
    </location>
</feature>
<evidence type="ECO:0000259" key="6">
    <source>
        <dbReference type="Pfam" id="PF02055"/>
    </source>
</evidence>
<feature type="domain" description="Glycosyl hydrolase family 30 TIM-barrel" evidence="6">
    <location>
        <begin position="76"/>
        <end position="313"/>
    </location>
</feature>
<sequence>MLLTTTLSLLAGHAFATAVRPSVRTRQASAQAFATNQDLTYKLTSVDAPVVGPGSGGDSPWNLTIDDTEAGHKQTVAGFGGTVTDATVTVINALPSEARSQLLRELLTSDGENSADFSFLRHTIGASDLSGPPAYTYEDTEGGFGLGDRGTAMAKLLAEMKGIRSDAIVLGSAWSAPAYMKVNRQLTGNADGNWLDSQYYSNYADYFVQYLQAYADLGVAVDAITIQNEPLNNQGGGHVTMAQSAEEAGRVTQEFVGPALRAAGGLDNVEIWAYDHNTDEPSYPQTVVDAAGEYVQAAAWHCYQTDVDWSVISAFKEANPDKKNHMTECWTSHSTPWYQSSRNTVGPLQNWVEASGMWTLGTWTRSGDTYGPYIPGGCGTCRGLFVVDEAAGTYEYTVDYYVLAQLSKFIPKGATILSGTGSYSYEGYTGIQSVASLNPDGTRTVVIENTFGNDVQITLETSSGETWNGNVFANSVVTWILP</sequence>
<dbReference type="Gene3D" id="3.20.20.80">
    <property type="entry name" value="Glycosidases"/>
    <property type="match status" value="1"/>
</dbReference>
<dbReference type="GO" id="GO:0006680">
    <property type="term" value="P:glucosylceramide catabolic process"/>
    <property type="evidence" value="ECO:0007669"/>
    <property type="project" value="TreeGrafter"/>
</dbReference>
<dbReference type="InterPro" id="IPR033453">
    <property type="entry name" value="Glyco_hydro_30_TIM-barrel"/>
</dbReference>
<dbReference type="InterPro" id="IPR013780">
    <property type="entry name" value="Glyco_hydro_b"/>
</dbReference>
<evidence type="ECO:0000256" key="1">
    <source>
        <dbReference type="ARBA" id="ARBA00005382"/>
    </source>
</evidence>
<evidence type="ECO:0000313" key="9">
    <source>
        <dbReference type="Proteomes" id="UP000012174"/>
    </source>
</evidence>
<dbReference type="GO" id="GO:0016020">
    <property type="term" value="C:membrane"/>
    <property type="evidence" value="ECO:0007669"/>
    <property type="project" value="GOC"/>
</dbReference>
<dbReference type="InterPro" id="IPR033452">
    <property type="entry name" value="GH30_C"/>
</dbReference>
<name>M7TQQ9_EUTLA</name>
<dbReference type="EMBL" id="KB706141">
    <property type="protein sequence ID" value="EMR69025.1"/>
    <property type="molecule type" value="Genomic_DNA"/>
</dbReference>
<evidence type="ECO:0000256" key="5">
    <source>
        <dbReference type="SAM" id="SignalP"/>
    </source>
</evidence>
<dbReference type="PANTHER" id="PTHR11069:SF23">
    <property type="entry name" value="LYSOSOMAL ACID GLUCOSYLCERAMIDASE"/>
    <property type="match status" value="1"/>
</dbReference>
<dbReference type="InterPro" id="IPR001139">
    <property type="entry name" value="Glyco_hydro_30"/>
</dbReference>
<dbReference type="Pfam" id="PF02055">
    <property type="entry name" value="Glyco_hydro_30"/>
    <property type="match status" value="1"/>
</dbReference>
<reference evidence="9" key="1">
    <citation type="journal article" date="2013" name="Genome Announc.">
        <title>Draft genome sequence of the grapevine dieback fungus Eutypa lata UCR-EL1.</title>
        <authorList>
            <person name="Blanco-Ulate B."/>
            <person name="Rolshausen P.E."/>
            <person name="Cantu D."/>
        </authorList>
    </citation>
    <scope>NUCLEOTIDE SEQUENCE [LARGE SCALE GENOMIC DNA]</scope>
    <source>
        <strain evidence="9">UCR-EL1</strain>
    </source>
</reference>
<organism evidence="8 9">
    <name type="scientific">Eutypa lata (strain UCR-EL1)</name>
    <name type="common">Grapevine dieback disease fungus</name>
    <name type="synonym">Eutypa armeniacae</name>
    <dbReference type="NCBI Taxonomy" id="1287681"/>
    <lineage>
        <taxon>Eukaryota</taxon>
        <taxon>Fungi</taxon>
        <taxon>Dikarya</taxon>
        <taxon>Ascomycota</taxon>
        <taxon>Pezizomycotina</taxon>
        <taxon>Sordariomycetes</taxon>
        <taxon>Xylariomycetidae</taxon>
        <taxon>Xylariales</taxon>
        <taxon>Diatrypaceae</taxon>
        <taxon>Eutypa</taxon>
    </lineage>
</organism>
<feature type="domain" description="Glycosyl hydrolase family 30 beta sandwich" evidence="7">
    <location>
        <begin position="429"/>
        <end position="479"/>
    </location>
</feature>
<dbReference type="AlphaFoldDB" id="M7TQQ9"/>
<dbReference type="InterPro" id="IPR017853">
    <property type="entry name" value="GH"/>
</dbReference>
<dbReference type="HOGENOM" id="CLU_014379_3_1_1"/>
<dbReference type="KEGG" id="ela:UCREL1_3957"/>
<keyword evidence="3 4" id="KW-0378">Hydrolase</keyword>
<accession>M7TQQ9</accession>
<dbReference type="Gene3D" id="2.60.40.1180">
    <property type="entry name" value="Golgi alpha-mannosidase II"/>
    <property type="match status" value="1"/>
</dbReference>
<dbReference type="GO" id="GO:0004348">
    <property type="term" value="F:glucosylceramidase activity"/>
    <property type="evidence" value="ECO:0007669"/>
    <property type="project" value="InterPro"/>
</dbReference>
<dbReference type="Pfam" id="PF17189">
    <property type="entry name" value="Glyco_hydro_30C"/>
    <property type="match status" value="1"/>
</dbReference>
<feature type="signal peptide" evidence="5">
    <location>
        <begin position="1"/>
        <end position="16"/>
    </location>
</feature>
<proteinExistence type="inferred from homology"/>
<dbReference type="Proteomes" id="UP000012174">
    <property type="component" value="Unassembled WGS sequence"/>
</dbReference>
<evidence type="ECO:0000313" key="8">
    <source>
        <dbReference type="EMBL" id="EMR69025.1"/>
    </source>
</evidence>
<evidence type="ECO:0000256" key="2">
    <source>
        <dbReference type="ARBA" id="ARBA00022729"/>
    </source>
</evidence>
<dbReference type="PANTHER" id="PTHR11069">
    <property type="entry name" value="GLUCOSYLCERAMIDASE"/>
    <property type="match status" value="1"/>
</dbReference>
<dbReference type="OMA" id="NEPLNRG"/>
<evidence type="ECO:0000256" key="4">
    <source>
        <dbReference type="RuleBase" id="RU361188"/>
    </source>
</evidence>
<keyword evidence="4" id="KW-0326">Glycosidase</keyword>
<comment type="similarity">
    <text evidence="1 4">Belongs to the glycosyl hydrolase 30 family.</text>
</comment>
<gene>
    <name evidence="8" type="ORF">UCREL1_3957</name>
</gene>
<keyword evidence="9" id="KW-1185">Reference proteome</keyword>